<accession>I3D008</accession>
<dbReference type="AlphaFoldDB" id="I3D008"/>
<dbReference type="EMBL" id="AEXL02000157">
    <property type="protein sequence ID" value="EIJ65051.1"/>
    <property type="molecule type" value="Genomic_DNA"/>
</dbReference>
<name>I3D008_9ARCH</name>
<sequence length="45" mass="4933">MTSLKLKIAITGAITNDKTVAKSTRSLRLFPNCEITKKEPDAITI</sequence>
<dbReference type="Proteomes" id="UP000003423">
    <property type="component" value="Unassembled WGS sequence"/>
</dbReference>
<gene>
    <name evidence="1" type="ORF">BD31_I2166</name>
</gene>
<protein>
    <submittedName>
        <fullName evidence="1">Uncharacterized protein</fullName>
    </submittedName>
</protein>
<keyword evidence="2" id="KW-1185">Reference proteome</keyword>
<organism evidence="1 2">
    <name type="scientific">Candidatus Nitrosopumilus salarius BD31</name>
    <dbReference type="NCBI Taxonomy" id="859350"/>
    <lineage>
        <taxon>Archaea</taxon>
        <taxon>Nitrososphaerota</taxon>
        <taxon>Nitrososphaeria</taxon>
        <taxon>Nitrosopumilales</taxon>
        <taxon>Nitrosopumilaceae</taxon>
        <taxon>Nitrosopumilus</taxon>
    </lineage>
</organism>
<feature type="non-terminal residue" evidence="1">
    <location>
        <position position="45"/>
    </location>
</feature>
<comment type="caution">
    <text evidence="1">The sequence shown here is derived from an EMBL/GenBank/DDBJ whole genome shotgun (WGS) entry which is preliminary data.</text>
</comment>
<evidence type="ECO:0000313" key="2">
    <source>
        <dbReference type="Proteomes" id="UP000003423"/>
    </source>
</evidence>
<proteinExistence type="predicted"/>
<reference evidence="1 2" key="1">
    <citation type="journal article" date="2012" name="J. Bacteriol.">
        <title>Genome sequence of "Candidatus Nitrosopumilus salaria" BD31, an ammonia-oxidizing archaeon from the San Francisco Bay estuary.</title>
        <authorList>
            <person name="Mosier A.C."/>
            <person name="Allen E.E."/>
            <person name="Kim M."/>
            <person name="Ferriera S."/>
            <person name="Francis C.A."/>
        </authorList>
    </citation>
    <scope>NUCLEOTIDE SEQUENCE [LARGE SCALE GENOMIC DNA]</scope>
    <source>
        <strain evidence="1 2">BD31</strain>
    </source>
</reference>
<evidence type="ECO:0000313" key="1">
    <source>
        <dbReference type="EMBL" id="EIJ65051.1"/>
    </source>
</evidence>